<name>A0A7R9HJT7_9NEOP</name>
<feature type="region of interest" description="Disordered" evidence="1">
    <location>
        <begin position="102"/>
        <end position="133"/>
    </location>
</feature>
<organism evidence="2">
    <name type="scientific">Timema monikensis</name>
    <dbReference type="NCBI Taxonomy" id="170555"/>
    <lineage>
        <taxon>Eukaryota</taxon>
        <taxon>Metazoa</taxon>
        <taxon>Ecdysozoa</taxon>
        <taxon>Arthropoda</taxon>
        <taxon>Hexapoda</taxon>
        <taxon>Insecta</taxon>
        <taxon>Pterygota</taxon>
        <taxon>Neoptera</taxon>
        <taxon>Polyneoptera</taxon>
        <taxon>Phasmatodea</taxon>
        <taxon>Timematodea</taxon>
        <taxon>Timematoidea</taxon>
        <taxon>Timematidae</taxon>
        <taxon>Timema</taxon>
    </lineage>
</organism>
<feature type="region of interest" description="Disordered" evidence="1">
    <location>
        <begin position="214"/>
        <end position="234"/>
    </location>
</feature>
<protein>
    <submittedName>
        <fullName evidence="2">Uncharacterized protein</fullName>
    </submittedName>
</protein>
<evidence type="ECO:0000256" key="1">
    <source>
        <dbReference type="SAM" id="MobiDB-lite"/>
    </source>
</evidence>
<feature type="compositionally biased region" description="Acidic residues" evidence="1">
    <location>
        <begin position="110"/>
        <end position="122"/>
    </location>
</feature>
<dbReference type="AlphaFoldDB" id="A0A7R9HJT7"/>
<dbReference type="EMBL" id="OB792861">
    <property type="protein sequence ID" value="CAD7424966.1"/>
    <property type="molecule type" value="Genomic_DNA"/>
</dbReference>
<accession>A0A7R9HJT7</accession>
<evidence type="ECO:0000313" key="2">
    <source>
        <dbReference type="EMBL" id="CAD7424966.1"/>
    </source>
</evidence>
<sequence>MKADRVPVVSYSVQEMYSLARSLLSSCSSFRDSHYGEQDTTAIDQQDDASTDLNGIDKIFEVHPTEIRTSISPSSAVELNTTNTLANYATEAGITRDLQSLAASNKGDSESDLQDQTPDTDDSGAHSYPEAHTTGTFCSIKRVPVMGNRGLEQRGKKARTYPPKESAQKVVQVVALEVQNVKRAINWYGTLPKEKRIGAYLESLRQSGLSQCDVVEPSSDGLGEGNSDMPLLRS</sequence>
<reference evidence="2" key="1">
    <citation type="submission" date="2020-11" db="EMBL/GenBank/DDBJ databases">
        <authorList>
            <person name="Tran Van P."/>
        </authorList>
    </citation>
    <scope>NUCLEOTIDE SEQUENCE</scope>
</reference>
<proteinExistence type="predicted"/>
<gene>
    <name evidence="2" type="ORF">TMSB3V08_LOCUS1891</name>
</gene>